<protein>
    <submittedName>
        <fullName evidence="1">Uncharacterized protein</fullName>
    </submittedName>
</protein>
<proteinExistence type="predicted"/>
<reference evidence="1" key="1">
    <citation type="submission" date="2023-03" db="EMBL/GenBank/DDBJ databases">
        <title>Massive genome expansion in bonnet fungi (Mycena s.s.) driven by repeated elements and novel gene families across ecological guilds.</title>
        <authorList>
            <consortium name="Lawrence Berkeley National Laboratory"/>
            <person name="Harder C.B."/>
            <person name="Miyauchi S."/>
            <person name="Viragh M."/>
            <person name="Kuo A."/>
            <person name="Thoen E."/>
            <person name="Andreopoulos B."/>
            <person name="Lu D."/>
            <person name="Skrede I."/>
            <person name="Drula E."/>
            <person name="Henrissat B."/>
            <person name="Morin E."/>
            <person name="Kohler A."/>
            <person name="Barry K."/>
            <person name="LaButti K."/>
            <person name="Morin E."/>
            <person name="Salamov A."/>
            <person name="Lipzen A."/>
            <person name="Mereny Z."/>
            <person name="Hegedus B."/>
            <person name="Baldrian P."/>
            <person name="Stursova M."/>
            <person name="Weitz H."/>
            <person name="Taylor A."/>
            <person name="Grigoriev I.V."/>
            <person name="Nagy L.G."/>
            <person name="Martin F."/>
            <person name="Kauserud H."/>
        </authorList>
    </citation>
    <scope>NUCLEOTIDE SEQUENCE</scope>
    <source>
        <strain evidence="1">CBHHK067</strain>
    </source>
</reference>
<sequence>MGIARTQVKQYPAQQSVSARSQDKYLHVAIPGKQPGVRKRGALRDCAQRGTGTVAAPRYSCEPVFSQIPLRPALVPFGTGHRRGANLADIARRRSFAGPCTFLYNTMYPPLPMSLPPPPLPTIRILLSILRRDFVYMPSCLSRPKLWQYEFRLGLPSRTLYNQDSACTSPPAPKGQNLVSANLPESLDTRQVCRNAESIPRDSPERRNHDPTSFGARRASQLCLAGCVCREFCKLQARSR</sequence>
<accession>A0AAD7GFE8</accession>
<dbReference type="Proteomes" id="UP001221757">
    <property type="component" value="Unassembled WGS sequence"/>
</dbReference>
<gene>
    <name evidence="1" type="ORF">B0H17DRAFT_546608</name>
</gene>
<name>A0AAD7GFE8_MYCRO</name>
<dbReference type="EMBL" id="JARKIE010000054">
    <property type="protein sequence ID" value="KAJ7692087.1"/>
    <property type="molecule type" value="Genomic_DNA"/>
</dbReference>
<organism evidence="1 2">
    <name type="scientific">Mycena rosella</name>
    <name type="common">Pink bonnet</name>
    <name type="synonym">Agaricus rosellus</name>
    <dbReference type="NCBI Taxonomy" id="1033263"/>
    <lineage>
        <taxon>Eukaryota</taxon>
        <taxon>Fungi</taxon>
        <taxon>Dikarya</taxon>
        <taxon>Basidiomycota</taxon>
        <taxon>Agaricomycotina</taxon>
        <taxon>Agaricomycetes</taxon>
        <taxon>Agaricomycetidae</taxon>
        <taxon>Agaricales</taxon>
        <taxon>Marasmiineae</taxon>
        <taxon>Mycenaceae</taxon>
        <taxon>Mycena</taxon>
    </lineage>
</organism>
<evidence type="ECO:0000313" key="2">
    <source>
        <dbReference type="Proteomes" id="UP001221757"/>
    </source>
</evidence>
<keyword evidence="2" id="KW-1185">Reference proteome</keyword>
<evidence type="ECO:0000313" key="1">
    <source>
        <dbReference type="EMBL" id="KAJ7692087.1"/>
    </source>
</evidence>
<dbReference type="AlphaFoldDB" id="A0AAD7GFE8"/>
<comment type="caution">
    <text evidence="1">The sequence shown here is derived from an EMBL/GenBank/DDBJ whole genome shotgun (WGS) entry which is preliminary data.</text>
</comment>